<evidence type="ECO:0000313" key="3">
    <source>
        <dbReference type="EMBL" id="GAA2331434.1"/>
    </source>
</evidence>
<dbReference type="InterPro" id="IPR006680">
    <property type="entry name" value="Amidohydro-rel"/>
</dbReference>
<sequence>MHRIDAHQHFWDPARYTYPWMAGAAMDPVRRAFGPDDLRPALHAAGIDATVLVQTLSSLAETREFLAVAAATDTVRGVVGWVDLTSPAVGDDLDELLDGPAGRWLVGVRHQVHDEPDPDWLRRDDVRRGLAAVQSRGLAYDLLVRARELPAAIEVVRRLPGLPFVLDHTAKPRIAGGRDEPWSRAMPELAAQPNVSVKLSGMITEADWAGWTPDDLRPFVERVVDWFTPRRLLFGSDWPVCLLAGSYKDVLDGLTAALPALSPAEFDQLFGGNAARVYGLDVLL</sequence>
<dbReference type="RefSeq" id="WP_344611014.1">
    <property type="nucleotide sequence ID" value="NZ_BAAARV010000006.1"/>
</dbReference>
<keyword evidence="4" id="KW-1185">Reference proteome</keyword>
<dbReference type="PANTHER" id="PTHR43569">
    <property type="entry name" value="AMIDOHYDROLASE"/>
    <property type="match status" value="1"/>
</dbReference>
<dbReference type="InterPro" id="IPR052350">
    <property type="entry name" value="Metallo-dep_Lactonases"/>
</dbReference>
<dbReference type="SUPFAM" id="SSF51556">
    <property type="entry name" value="Metallo-dependent hydrolases"/>
    <property type="match status" value="1"/>
</dbReference>
<reference evidence="4" key="1">
    <citation type="journal article" date="2019" name="Int. J. Syst. Evol. Microbiol.">
        <title>The Global Catalogue of Microorganisms (GCM) 10K type strain sequencing project: providing services to taxonomists for standard genome sequencing and annotation.</title>
        <authorList>
            <consortium name="The Broad Institute Genomics Platform"/>
            <consortium name="The Broad Institute Genome Sequencing Center for Infectious Disease"/>
            <person name="Wu L."/>
            <person name="Ma J."/>
        </authorList>
    </citation>
    <scope>NUCLEOTIDE SEQUENCE [LARGE SCALE GENOMIC DNA]</scope>
    <source>
        <strain evidence="4">JCM 3272</strain>
    </source>
</reference>
<evidence type="ECO:0000313" key="4">
    <source>
        <dbReference type="Proteomes" id="UP001501444"/>
    </source>
</evidence>
<proteinExistence type="inferred from homology"/>
<dbReference type="PANTHER" id="PTHR43569:SF2">
    <property type="entry name" value="AMIDOHYDROLASE-RELATED DOMAIN-CONTAINING PROTEIN"/>
    <property type="match status" value="1"/>
</dbReference>
<dbReference type="Proteomes" id="UP001501444">
    <property type="component" value="Unassembled WGS sequence"/>
</dbReference>
<name>A0ABP5SHI0_9ACTN</name>
<feature type="domain" description="Amidohydrolase-related" evidence="2">
    <location>
        <begin position="4"/>
        <end position="280"/>
    </location>
</feature>
<dbReference type="Pfam" id="PF04909">
    <property type="entry name" value="Amidohydro_2"/>
    <property type="match status" value="1"/>
</dbReference>
<dbReference type="InterPro" id="IPR032466">
    <property type="entry name" value="Metal_Hydrolase"/>
</dbReference>
<comment type="caution">
    <text evidence="3">The sequence shown here is derived from an EMBL/GenBank/DDBJ whole genome shotgun (WGS) entry which is preliminary data.</text>
</comment>
<dbReference type="Gene3D" id="3.20.20.140">
    <property type="entry name" value="Metal-dependent hydrolases"/>
    <property type="match status" value="1"/>
</dbReference>
<evidence type="ECO:0000256" key="1">
    <source>
        <dbReference type="ARBA" id="ARBA00038310"/>
    </source>
</evidence>
<gene>
    <name evidence="3" type="ORF">GCM10010170_009920</name>
</gene>
<protein>
    <submittedName>
        <fullName evidence="3">Amidohydrolase family protein</fullName>
    </submittedName>
</protein>
<evidence type="ECO:0000259" key="2">
    <source>
        <dbReference type="Pfam" id="PF04909"/>
    </source>
</evidence>
<organism evidence="3 4">
    <name type="scientific">Dactylosporangium salmoneum</name>
    <dbReference type="NCBI Taxonomy" id="53361"/>
    <lineage>
        <taxon>Bacteria</taxon>
        <taxon>Bacillati</taxon>
        <taxon>Actinomycetota</taxon>
        <taxon>Actinomycetes</taxon>
        <taxon>Micromonosporales</taxon>
        <taxon>Micromonosporaceae</taxon>
        <taxon>Dactylosporangium</taxon>
    </lineage>
</organism>
<dbReference type="EMBL" id="BAAARV010000006">
    <property type="protein sequence ID" value="GAA2331434.1"/>
    <property type="molecule type" value="Genomic_DNA"/>
</dbReference>
<comment type="similarity">
    <text evidence="1">Belongs to the metallo-dependent hydrolases superfamily.</text>
</comment>
<accession>A0ABP5SHI0</accession>